<dbReference type="EMBL" id="JAACXV010014491">
    <property type="protein sequence ID" value="KAF7266880.1"/>
    <property type="molecule type" value="Genomic_DNA"/>
</dbReference>
<keyword evidence="2" id="KW-1185">Reference proteome</keyword>
<evidence type="ECO:0000313" key="2">
    <source>
        <dbReference type="Proteomes" id="UP000625711"/>
    </source>
</evidence>
<reference evidence="1" key="1">
    <citation type="submission" date="2020-08" db="EMBL/GenBank/DDBJ databases">
        <title>Genome sequencing and assembly of the red palm weevil Rhynchophorus ferrugineus.</title>
        <authorList>
            <person name="Dias G.B."/>
            <person name="Bergman C.M."/>
            <person name="Manee M."/>
        </authorList>
    </citation>
    <scope>NUCLEOTIDE SEQUENCE</scope>
    <source>
        <strain evidence="1">AA-2017</strain>
        <tissue evidence="1">Whole larva</tissue>
    </source>
</reference>
<organism evidence="1 2">
    <name type="scientific">Rhynchophorus ferrugineus</name>
    <name type="common">Red palm weevil</name>
    <name type="synonym">Curculio ferrugineus</name>
    <dbReference type="NCBI Taxonomy" id="354439"/>
    <lineage>
        <taxon>Eukaryota</taxon>
        <taxon>Metazoa</taxon>
        <taxon>Ecdysozoa</taxon>
        <taxon>Arthropoda</taxon>
        <taxon>Hexapoda</taxon>
        <taxon>Insecta</taxon>
        <taxon>Pterygota</taxon>
        <taxon>Neoptera</taxon>
        <taxon>Endopterygota</taxon>
        <taxon>Coleoptera</taxon>
        <taxon>Polyphaga</taxon>
        <taxon>Cucujiformia</taxon>
        <taxon>Curculionidae</taxon>
        <taxon>Dryophthorinae</taxon>
        <taxon>Rhynchophorus</taxon>
    </lineage>
</organism>
<accession>A0A834M4V7</accession>
<gene>
    <name evidence="1" type="ORF">GWI33_019810</name>
</gene>
<name>A0A834M4V7_RHYFE</name>
<comment type="caution">
    <text evidence="1">The sequence shown here is derived from an EMBL/GenBank/DDBJ whole genome shotgun (WGS) entry which is preliminary data.</text>
</comment>
<proteinExistence type="predicted"/>
<protein>
    <submittedName>
        <fullName evidence="1">Uncharacterized protein</fullName>
    </submittedName>
</protein>
<dbReference type="Proteomes" id="UP000625711">
    <property type="component" value="Unassembled WGS sequence"/>
</dbReference>
<evidence type="ECO:0000313" key="1">
    <source>
        <dbReference type="EMBL" id="KAF7266880.1"/>
    </source>
</evidence>
<dbReference type="AlphaFoldDB" id="A0A834M4V7"/>
<sequence>MNYYIRTLNLNQVDSGHGSFPLAIWSPCLLSTRSIHHRTVATVPEARAFFLSWKRYTETHCMKQSSMTAMTISVPAPRRRLLTSVATCDGIGSYCAEKFVVCQIPFLKMLPVRFAGR</sequence>